<proteinExistence type="predicted"/>
<reference evidence="2 3" key="1">
    <citation type="journal article" date="2019" name="Nat. Ecol. Evol.">
        <title>Megaphylogeny resolves global patterns of mushroom evolution.</title>
        <authorList>
            <person name="Varga T."/>
            <person name="Krizsan K."/>
            <person name="Foldi C."/>
            <person name="Dima B."/>
            <person name="Sanchez-Garcia M."/>
            <person name="Sanchez-Ramirez S."/>
            <person name="Szollosi G.J."/>
            <person name="Szarkandi J.G."/>
            <person name="Papp V."/>
            <person name="Albert L."/>
            <person name="Andreopoulos W."/>
            <person name="Angelini C."/>
            <person name="Antonin V."/>
            <person name="Barry K.W."/>
            <person name="Bougher N.L."/>
            <person name="Buchanan P."/>
            <person name="Buyck B."/>
            <person name="Bense V."/>
            <person name="Catcheside P."/>
            <person name="Chovatia M."/>
            <person name="Cooper J."/>
            <person name="Damon W."/>
            <person name="Desjardin D."/>
            <person name="Finy P."/>
            <person name="Geml J."/>
            <person name="Haridas S."/>
            <person name="Hughes K."/>
            <person name="Justo A."/>
            <person name="Karasinski D."/>
            <person name="Kautmanova I."/>
            <person name="Kiss B."/>
            <person name="Kocsube S."/>
            <person name="Kotiranta H."/>
            <person name="LaButti K.M."/>
            <person name="Lechner B.E."/>
            <person name="Liimatainen K."/>
            <person name="Lipzen A."/>
            <person name="Lukacs Z."/>
            <person name="Mihaltcheva S."/>
            <person name="Morgado L.N."/>
            <person name="Niskanen T."/>
            <person name="Noordeloos M.E."/>
            <person name="Ohm R.A."/>
            <person name="Ortiz-Santana B."/>
            <person name="Ovrebo C."/>
            <person name="Racz N."/>
            <person name="Riley R."/>
            <person name="Savchenko A."/>
            <person name="Shiryaev A."/>
            <person name="Soop K."/>
            <person name="Spirin V."/>
            <person name="Szebenyi C."/>
            <person name="Tomsovsky M."/>
            <person name="Tulloss R.E."/>
            <person name="Uehling J."/>
            <person name="Grigoriev I.V."/>
            <person name="Vagvolgyi C."/>
            <person name="Papp T."/>
            <person name="Martin F.M."/>
            <person name="Miettinen O."/>
            <person name="Hibbett D.S."/>
            <person name="Nagy L.G."/>
        </authorList>
    </citation>
    <scope>NUCLEOTIDE SEQUENCE [LARGE SCALE GENOMIC DNA]</scope>
    <source>
        <strain evidence="2 3">CBS 962.96</strain>
    </source>
</reference>
<dbReference type="OrthoDB" id="2834661at2759"/>
<evidence type="ECO:0000313" key="3">
    <source>
        <dbReference type="Proteomes" id="UP000297245"/>
    </source>
</evidence>
<dbReference type="Proteomes" id="UP000297245">
    <property type="component" value="Unassembled WGS sequence"/>
</dbReference>
<accession>A0A4S8L5K9</accession>
<sequence length="478" mass="55611">MASTVSEYFDDAIIRITNDNGSFLLFVSRDNSLPVELVELSPLEALGLHSNPSPQPPSSCHLCSDNSHPRSCPRARSLLETNSDSDSDSGSFSSLPDLVTPMSSSASDSDSMLRISRLATPLPGYEHPPSYSSNMPLFPSFIKLSPITYPLSSSELAYVESSVYDLDQQDLYYKAWANSLWKPHSPFHTPYHRIRLSFLKHATDRFGFHRAEDLYCLSISMGRNRMDTVLAFQHESRLWIDPIPMIDSTRFHFCMRYVFDEVITCIFDGEEYTFPHTRYVYVRDWNLTWSEVAEFHLTGSIPARYGEEGDGPFSRERFRIWMEPFIVREVGDLQFEVLHRQGIKKRGRGLPVMQIRGKLEDDFIDYWWKNRNIWKFSRAAFGVYARDLIPSVTQYWVLDLERRLDWLFEKRFPFWCANPLLPPRSHVFRYNMFSPTNITFDPLFRLAPPPRVELIIPDVDHDYTSFNNPFNTPLVRSD</sequence>
<gene>
    <name evidence="2" type="ORF">K435DRAFT_871359</name>
</gene>
<evidence type="ECO:0000256" key="1">
    <source>
        <dbReference type="SAM" id="MobiDB-lite"/>
    </source>
</evidence>
<organism evidence="2 3">
    <name type="scientific">Dendrothele bispora (strain CBS 962.96)</name>
    <dbReference type="NCBI Taxonomy" id="1314807"/>
    <lineage>
        <taxon>Eukaryota</taxon>
        <taxon>Fungi</taxon>
        <taxon>Dikarya</taxon>
        <taxon>Basidiomycota</taxon>
        <taxon>Agaricomycotina</taxon>
        <taxon>Agaricomycetes</taxon>
        <taxon>Agaricomycetidae</taxon>
        <taxon>Agaricales</taxon>
        <taxon>Agaricales incertae sedis</taxon>
        <taxon>Dendrothele</taxon>
    </lineage>
</organism>
<evidence type="ECO:0000313" key="2">
    <source>
        <dbReference type="EMBL" id="THU83348.1"/>
    </source>
</evidence>
<name>A0A4S8L5K9_DENBC</name>
<feature type="region of interest" description="Disordered" evidence="1">
    <location>
        <begin position="78"/>
        <end position="108"/>
    </location>
</feature>
<dbReference type="AlphaFoldDB" id="A0A4S8L5K9"/>
<dbReference type="EMBL" id="ML179668">
    <property type="protein sequence ID" value="THU83348.1"/>
    <property type="molecule type" value="Genomic_DNA"/>
</dbReference>
<protein>
    <submittedName>
        <fullName evidence="2">Uncharacterized protein</fullName>
    </submittedName>
</protein>
<keyword evidence="3" id="KW-1185">Reference proteome</keyword>